<proteinExistence type="predicted"/>
<sequence>MSDFVMTGIAMAAAVAAYKIWDGIKAARKARLKAQAEMRRQKSSAEPRDLGRLTRAEDGTYVPEKRPSS</sequence>
<dbReference type="EMBL" id="BBIO01000006">
    <property type="protein sequence ID" value="GAK45062.1"/>
    <property type="molecule type" value="Genomic_DNA"/>
</dbReference>
<reference evidence="2 3" key="1">
    <citation type="submission" date="2014-07" db="EMBL/GenBank/DDBJ databases">
        <title>Tepidicaulis marinum gen. nov., sp. nov., a novel marine bacterium denitrifying nitrate to nitrous oxide strictly under microaerobic conditions.</title>
        <authorList>
            <person name="Takeuchi M."/>
            <person name="Yamagishi T."/>
            <person name="Kamagata Y."/>
            <person name="Oshima K."/>
            <person name="Hattori M."/>
            <person name="Katayama T."/>
            <person name="Hanada S."/>
            <person name="Tamaki H."/>
            <person name="Marumo K."/>
            <person name="Maeda H."/>
            <person name="Nedachi M."/>
            <person name="Iwasaki W."/>
            <person name="Suwa Y."/>
            <person name="Sakata S."/>
        </authorList>
    </citation>
    <scope>NUCLEOTIDE SEQUENCE [LARGE SCALE GENOMIC DNA]</scope>
    <source>
        <strain evidence="2 3">MA2</strain>
    </source>
</reference>
<dbReference type="Proteomes" id="UP000028702">
    <property type="component" value="Unassembled WGS sequence"/>
</dbReference>
<protein>
    <submittedName>
        <fullName evidence="2">Conserved protein</fullName>
    </submittedName>
</protein>
<name>A0A081BAJ4_9HYPH</name>
<evidence type="ECO:0000313" key="3">
    <source>
        <dbReference type="Proteomes" id="UP000028702"/>
    </source>
</evidence>
<evidence type="ECO:0000313" key="2">
    <source>
        <dbReference type="EMBL" id="GAK45062.1"/>
    </source>
</evidence>
<gene>
    <name evidence="2" type="ORF">M2A_1561</name>
</gene>
<keyword evidence="3" id="KW-1185">Reference proteome</keyword>
<evidence type="ECO:0000256" key="1">
    <source>
        <dbReference type="SAM" id="MobiDB-lite"/>
    </source>
</evidence>
<dbReference type="RefSeq" id="WP_045445359.1">
    <property type="nucleotide sequence ID" value="NZ_BBIO01000006.1"/>
</dbReference>
<dbReference type="AlphaFoldDB" id="A0A081BAJ4"/>
<comment type="caution">
    <text evidence="2">The sequence shown here is derived from an EMBL/GenBank/DDBJ whole genome shotgun (WGS) entry which is preliminary data.</text>
</comment>
<feature type="region of interest" description="Disordered" evidence="1">
    <location>
        <begin position="35"/>
        <end position="69"/>
    </location>
</feature>
<dbReference type="STRING" id="1333998.M2A_1561"/>
<organism evidence="2 3">
    <name type="scientific">Tepidicaulis marinus</name>
    <dbReference type="NCBI Taxonomy" id="1333998"/>
    <lineage>
        <taxon>Bacteria</taxon>
        <taxon>Pseudomonadati</taxon>
        <taxon>Pseudomonadota</taxon>
        <taxon>Alphaproteobacteria</taxon>
        <taxon>Hyphomicrobiales</taxon>
        <taxon>Parvibaculaceae</taxon>
        <taxon>Tepidicaulis</taxon>
    </lineage>
</organism>
<accession>A0A081BAJ4</accession>